<protein>
    <recommendedName>
        <fullName evidence="3">Type I restriction enzyme R protein N-terminal domain-containing protein</fullName>
    </recommendedName>
</protein>
<proteinExistence type="predicted"/>
<dbReference type="RefSeq" id="WP_016874550.1">
    <property type="nucleotide sequence ID" value="NZ_AJLN01000116.1"/>
</dbReference>
<name>A0A3S1FQ96_CHLFR</name>
<dbReference type="EMBL" id="RSCJ01000007">
    <property type="protein sequence ID" value="RUR83512.1"/>
    <property type="molecule type" value="Genomic_DNA"/>
</dbReference>
<evidence type="ECO:0000313" key="2">
    <source>
        <dbReference type="Proteomes" id="UP000268857"/>
    </source>
</evidence>
<dbReference type="OrthoDB" id="466093at2"/>
<dbReference type="AlphaFoldDB" id="A0A3S1FQ96"/>
<dbReference type="Proteomes" id="UP000268857">
    <property type="component" value="Unassembled WGS sequence"/>
</dbReference>
<evidence type="ECO:0000313" key="1">
    <source>
        <dbReference type="EMBL" id="RUR83512.1"/>
    </source>
</evidence>
<organism evidence="1 2">
    <name type="scientific">Chlorogloeopsis fritschii PCC 6912</name>
    <dbReference type="NCBI Taxonomy" id="211165"/>
    <lineage>
        <taxon>Bacteria</taxon>
        <taxon>Bacillati</taxon>
        <taxon>Cyanobacteriota</taxon>
        <taxon>Cyanophyceae</taxon>
        <taxon>Nostocales</taxon>
        <taxon>Chlorogloeopsidaceae</taxon>
        <taxon>Chlorogloeopsis</taxon>
    </lineage>
</organism>
<gene>
    <name evidence="1" type="ORF">PCC6912_23450</name>
</gene>
<accession>A0A3S1FQ96</accession>
<comment type="caution">
    <text evidence="1">The sequence shown here is derived from an EMBL/GenBank/DDBJ whole genome shotgun (WGS) entry which is preliminary data.</text>
</comment>
<keyword evidence="2" id="KW-1185">Reference proteome</keyword>
<reference evidence="1 2" key="1">
    <citation type="journal article" date="2019" name="Genome Biol. Evol.">
        <title>Day and night: Metabolic profiles and evolutionary relationships of six axenic non-marine cyanobacteria.</title>
        <authorList>
            <person name="Will S.E."/>
            <person name="Henke P."/>
            <person name="Boedeker C."/>
            <person name="Huang S."/>
            <person name="Brinkmann H."/>
            <person name="Rohde M."/>
            <person name="Jarek M."/>
            <person name="Friedl T."/>
            <person name="Seufert S."/>
            <person name="Schumacher M."/>
            <person name="Overmann J."/>
            <person name="Neumann-Schaal M."/>
            <person name="Petersen J."/>
        </authorList>
    </citation>
    <scope>NUCLEOTIDE SEQUENCE [LARGE SCALE GENOMIC DNA]</scope>
    <source>
        <strain evidence="1 2">PCC 6912</strain>
    </source>
</reference>
<sequence>MSKLKILREDANYSFRSYFELPNDTDEVLAEFGYAFARTRLQLPRTNRQLERLNELRQQIEETIPYVSLSSEAAKREILIAPVLSRVAVISKRILRIEYPLKVNNLLQGNLDYLIQSEHSLIVVEAKRDDLTRGFTQLAVEMIALSMLENAPDTIYGTVTMGDVWVFGTLETASRTVTRDISSYTLPDNLEEIVKIFVGILE</sequence>
<dbReference type="STRING" id="211165.GCA_000317285_04890"/>
<evidence type="ECO:0008006" key="3">
    <source>
        <dbReference type="Google" id="ProtNLM"/>
    </source>
</evidence>